<gene>
    <name evidence="5" type="ORF">CRG98_048266</name>
</gene>
<evidence type="ECO:0000313" key="5">
    <source>
        <dbReference type="EMBL" id="PKI31340.1"/>
    </source>
</evidence>
<accession>A0A2I0HIL2</accession>
<protein>
    <recommendedName>
        <fullName evidence="4">Phorbol-ester/DAG-type domain-containing protein</fullName>
    </recommendedName>
</protein>
<dbReference type="Proteomes" id="UP000233551">
    <property type="component" value="Unassembled WGS sequence"/>
</dbReference>
<keyword evidence="2" id="KW-0677">Repeat</keyword>
<keyword evidence="3" id="KW-0862">Zinc</keyword>
<evidence type="ECO:0000259" key="4">
    <source>
        <dbReference type="PROSITE" id="PS50081"/>
    </source>
</evidence>
<dbReference type="PANTHER" id="PTHR46288">
    <property type="entry name" value="PHORBOL-ESTER/DAG-TYPE DOMAIN-CONTAINING PROTEIN"/>
    <property type="match status" value="1"/>
</dbReference>
<feature type="domain" description="Phorbol-ester/DAG-type" evidence="4">
    <location>
        <begin position="305"/>
        <end position="361"/>
    </location>
</feature>
<keyword evidence="1" id="KW-0479">Metal-binding</keyword>
<proteinExistence type="predicted"/>
<dbReference type="AlphaFoldDB" id="A0A2I0HIL2"/>
<organism evidence="5 6">
    <name type="scientific">Punica granatum</name>
    <name type="common">Pomegranate</name>
    <dbReference type="NCBI Taxonomy" id="22663"/>
    <lineage>
        <taxon>Eukaryota</taxon>
        <taxon>Viridiplantae</taxon>
        <taxon>Streptophyta</taxon>
        <taxon>Embryophyta</taxon>
        <taxon>Tracheophyta</taxon>
        <taxon>Spermatophyta</taxon>
        <taxon>Magnoliopsida</taxon>
        <taxon>eudicotyledons</taxon>
        <taxon>Gunneridae</taxon>
        <taxon>Pentapetalae</taxon>
        <taxon>rosids</taxon>
        <taxon>malvids</taxon>
        <taxon>Myrtales</taxon>
        <taxon>Lythraceae</taxon>
        <taxon>Punica</taxon>
    </lineage>
</organism>
<name>A0A2I0HIL2_PUNGR</name>
<dbReference type="InterPro" id="IPR027417">
    <property type="entry name" value="P-loop_NTPase"/>
</dbReference>
<dbReference type="SUPFAM" id="SSF57889">
    <property type="entry name" value="Cysteine-rich domain"/>
    <property type="match status" value="3"/>
</dbReference>
<dbReference type="PROSITE" id="PS50081">
    <property type="entry name" value="ZF_DAG_PE_2"/>
    <property type="match status" value="1"/>
</dbReference>
<evidence type="ECO:0000256" key="2">
    <source>
        <dbReference type="ARBA" id="ARBA00022737"/>
    </source>
</evidence>
<dbReference type="Pfam" id="PF03107">
    <property type="entry name" value="C1_2"/>
    <property type="match status" value="2"/>
</dbReference>
<dbReference type="PANTHER" id="PTHR46288:SF86">
    <property type="entry name" value="PHORBOL-ESTER_DAG-TYPE DOMAIN-CONTAINING PROTEIN"/>
    <property type="match status" value="1"/>
</dbReference>
<dbReference type="InterPro" id="IPR046349">
    <property type="entry name" value="C1-like_sf"/>
</dbReference>
<dbReference type="EMBL" id="PGOL01008990">
    <property type="protein sequence ID" value="PKI31340.1"/>
    <property type="molecule type" value="Genomic_DNA"/>
</dbReference>
<comment type="caution">
    <text evidence="5">The sequence shown here is derived from an EMBL/GenBank/DDBJ whole genome shotgun (WGS) entry which is preliminary data.</text>
</comment>
<sequence length="450" mass="51691">MESFISQFWKVLAEKDWDLVDSLDTRLLKHGRRKRLQLSLVDGGPLIIATRGLPCTGKSERASTIANALRCTHLNLDDILTATDRSLSTSLPESTANTDQCLLHDASYEILTLPDGLHPAGSGPRRTPLIAIECRLAIKASWIRRLRARRERDALPSSPYAMKDLKNRSCDYDINDVPKLIINSQNGLAEEDMDEVVLQFILLQKRNLRPNCRPKWPLGNILQREAKHGGETESCVELPQNIKFPFHLHLLALSVLSYATENVTCIICNGTGDPGPIYRCWLCDDLYVYHECAKVPHEVRHHCHKHSLKLQTYKSSQNRNQFMCRACGINGDDISYGCAECKLKLHRFCTFHLPTHVEYRCPQRHPLVLTPPTKSRLVEYYCDICEEERHPEYWIYYCESCEYHAHIWTKIHPAKNYDCFHYEEDYVGEDDVIPGDVFIMMFGDKMGISC</sequence>
<keyword evidence="6" id="KW-1185">Reference proteome</keyword>
<dbReference type="Gene3D" id="3.40.50.300">
    <property type="entry name" value="P-loop containing nucleotide triphosphate hydrolases"/>
    <property type="match status" value="1"/>
</dbReference>
<evidence type="ECO:0000256" key="3">
    <source>
        <dbReference type="ARBA" id="ARBA00022833"/>
    </source>
</evidence>
<evidence type="ECO:0000256" key="1">
    <source>
        <dbReference type="ARBA" id="ARBA00022723"/>
    </source>
</evidence>
<dbReference type="GO" id="GO:0046872">
    <property type="term" value="F:metal ion binding"/>
    <property type="evidence" value="ECO:0007669"/>
    <property type="project" value="UniProtKB-KW"/>
</dbReference>
<dbReference type="InterPro" id="IPR002219">
    <property type="entry name" value="PKC_DAG/PE"/>
</dbReference>
<dbReference type="InterPro" id="IPR004146">
    <property type="entry name" value="DC1"/>
</dbReference>
<evidence type="ECO:0000313" key="6">
    <source>
        <dbReference type="Proteomes" id="UP000233551"/>
    </source>
</evidence>
<reference evidence="5 6" key="1">
    <citation type="submission" date="2017-11" db="EMBL/GenBank/DDBJ databases">
        <title>De-novo sequencing of pomegranate (Punica granatum L.) genome.</title>
        <authorList>
            <person name="Akparov Z."/>
            <person name="Amiraslanov A."/>
            <person name="Hajiyeva S."/>
            <person name="Abbasov M."/>
            <person name="Kaur K."/>
            <person name="Hamwieh A."/>
            <person name="Solovyev V."/>
            <person name="Salamov A."/>
            <person name="Braich B."/>
            <person name="Kosarev P."/>
            <person name="Mahmoud A."/>
            <person name="Hajiyev E."/>
            <person name="Babayeva S."/>
            <person name="Izzatullayeva V."/>
            <person name="Mammadov A."/>
            <person name="Mammadov A."/>
            <person name="Sharifova S."/>
            <person name="Ojaghi J."/>
            <person name="Eynullazada K."/>
            <person name="Bayramov B."/>
            <person name="Abdulazimova A."/>
            <person name="Shahmuradov I."/>
        </authorList>
    </citation>
    <scope>NUCLEOTIDE SEQUENCE [LARGE SCALE GENOMIC DNA]</scope>
    <source>
        <strain evidence="6">cv. AG2017</strain>
        <tissue evidence="5">Leaf</tissue>
    </source>
</reference>